<protein>
    <recommendedName>
        <fullName evidence="4">Secreted protein</fullName>
    </recommendedName>
</protein>
<evidence type="ECO:0000313" key="3">
    <source>
        <dbReference type="Proteomes" id="UP001500518"/>
    </source>
</evidence>
<keyword evidence="3" id="KW-1185">Reference proteome</keyword>
<evidence type="ECO:0000313" key="2">
    <source>
        <dbReference type="EMBL" id="GAA5063600.1"/>
    </source>
</evidence>
<name>A0ABP9KTX4_9SPHN</name>
<feature type="signal peptide" evidence="1">
    <location>
        <begin position="1"/>
        <end position="23"/>
    </location>
</feature>
<comment type="caution">
    <text evidence="2">The sequence shown here is derived from an EMBL/GenBank/DDBJ whole genome shotgun (WGS) entry which is preliminary data.</text>
</comment>
<dbReference type="EMBL" id="BAABHV010000036">
    <property type="protein sequence ID" value="GAA5063600.1"/>
    <property type="molecule type" value="Genomic_DNA"/>
</dbReference>
<evidence type="ECO:0000256" key="1">
    <source>
        <dbReference type="SAM" id="SignalP"/>
    </source>
</evidence>
<evidence type="ECO:0008006" key="4">
    <source>
        <dbReference type="Google" id="ProtNLM"/>
    </source>
</evidence>
<gene>
    <name evidence="2" type="ORF">GCM10023208_34750</name>
</gene>
<accession>A0ABP9KTX4</accession>
<dbReference type="RefSeq" id="WP_346034155.1">
    <property type="nucleotide sequence ID" value="NZ_BAABHV010000036.1"/>
</dbReference>
<sequence length="171" mass="17560">MKMALTACLGACLTFALASPSFADGIVPPNYSFSIYGPGNLVKNGGQESWACAWNFKMVSGPATGTNPPNASSGSVTGGSAPAPSACSDITISPTTWEIISVDGDGGEGRFIGLRIKEGLSTFCWTNGWVPFTIENHGDAPTVFTLTGADIGPDCKFSASLNTAADLNVVE</sequence>
<feature type="chain" id="PRO_5046023015" description="Secreted protein" evidence="1">
    <location>
        <begin position="24"/>
        <end position="171"/>
    </location>
</feature>
<dbReference type="Proteomes" id="UP001500518">
    <property type="component" value="Unassembled WGS sequence"/>
</dbReference>
<organism evidence="2 3">
    <name type="scientific">Erythrobacter westpacificensis</name>
    <dbReference type="NCBI Taxonomy" id="1055231"/>
    <lineage>
        <taxon>Bacteria</taxon>
        <taxon>Pseudomonadati</taxon>
        <taxon>Pseudomonadota</taxon>
        <taxon>Alphaproteobacteria</taxon>
        <taxon>Sphingomonadales</taxon>
        <taxon>Erythrobacteraceae</taxon>
        <taxon>Erythrobacter/Porphyrobacter group</taxon>
        <taxon>Erythrobacter</taxon>
    </lineage>
</organism>
<proteinExistence type="predicted"/>
<reference evidence="3" key="1">
    <citation type="journal article" date="2019" name="Int. J. Syst. Evol. Microbiol.">
        <title>The Global Catalogue of Microorganisms (GCM) 10K type strain sequencing project: providing services to taxonomists for standard genome sequencing and annotation.</title>
        <authorList>
            <consortium name="The Broad Institute Genomics Platform"/>
            <consortium name="The Broad Institute Genome Sequencing Center for Infectious Disease"/>
            <person name="Wu L."/>
            <person name="Ma J."/>
        </authorList>
    </citation>
    <scope>NUCLEOTIDE SEQUENCE [LARGE SCALE GENOMIC DNA]</scope>
    <source>
        <strain evidence="3">JCM 18014</strain>
    </source>
</reference>
<keyword evidence="1" id="KW-0732">Signal</keyword>